<evidence type="ECO:0000259" key="2">
    <source>
        <dbReference type="Pfam" id="PF22106"/>
    </source>
</evidence>
<dbReference type="Pfam" id="PF22106">
    <property type="entry name" value="NGO1945_C"/>
    <property type="match status" value="1"/>
</dbReference>
<dbReference type="Proteomes" id="UP001165069">
    <property type="component" value="Unassembled WGS sequence"/>
</dbReference>
<dbReference type="RefSeq" id="WP_285573660.1">
    <property type="nucleotide sequence ID" value="NZ_BSDE01000003.1"/>
</dbReference>
<dbReference type="InterPro" id="IPR054098">
    <property type="entry name" value="NGO1945-like_C"/>
</dbReference>
<accession>A0ABQ5QFZ0</accession>
<comment type="caution">
    <text evidence="3">The sequence shown here is derived from an EMBL/GenBank/DDBJ whole genome shotgun (WGS) entry which is preliminary data.</text>
</comment>
<dbReference type="Gene3D" id="1.10.150.690">
    <property type="entry name" value="DUF2063"/>
    <property type="match status" value="1"/>
</dbReference>
<gene>
    <name evidence="3" type="ORF">GETHLI_15870</name>
</gene>
<reference evidence="3 4" key="1">
    <citation type="journal article" date="2023" name="Antonie Van Leeuwenhoek">
        <title>Mesoterricola silvestris gen. nov., sp. nov., Mesoterricola sediminis sp. nov., Geothrix oryzae sp. nov., Geothrix edaphica sp. nov., Geothrix rubra sp. nov., and Geothrix limicola sp. nov., six novel members of Acidobacteriota isolated from soils.</title>
        <authorList>
            <person name="Itoh H."/>
            <person name="Sugisawa Y."/>
            <person name="Mise K."/>
            <person name="Xu Z."/>
            <person name="Kuniyasu M."/>
            <person name="Ushijima N."/>
            <person name="Kawano K."/>
            <person name="Kobayashi E."/>
            <person name="Shiratori Y."/>
            <person name="Masuda Y."/>
            <person name="Senoo K."/>
        </authorList>
    </citation>
    <scope>NUCLEOTIDE SEQUENCE [LARGE SCALE GENOMIC DNA]</scope>
    <source>
        <strain evidence="3 4">Red804</strain>
    </source>
</reference>
<organism evidence="3 4">
    <name type="scientific">Geothrix limicola</name>
    <dbReference type="NCBI Taxonomy" id="2927978"/>
    <lineage>
        <taxon>Bacteria</taxon>
        <taxon>Pseudomonadati</taxon>
        <taxon>Acidobacteriota</taxon>
        <taxon>Holophagae</taxon>
        <taxon>Holophagales</taxon>
        <taxon>Holophagaceae</taxon>
        <taxon>Geothrix</taxon>
    </lineage>
</organism>
<evidence type="ECO:0000313" key="3">
    <source>
        <dbReference type="EMBL" id="GLH73085.1"/>
    </source>
</evidence>
<feature type="domain" description="Putative DNA-binding" evidence="1">
    <location>
        <begin position="17"/>
        <end position="122"/>
    </location>
</feature>
<dbReference type="EMBL" id="BSDE01000003">
    <property type="protein sequence ID" value="GLH73085.1"/>
    <property type="molecule type" value="Genomic_DNA"/>
</dbReference>
<dbReference type="Pfam" id="PF09836">
    <property type="entry name" value="DUF2063"/>
    <property type="match status" value="1"/>
</dbReference>
<name>A0ABQ5QFZ0_9BACT</name>
<evidence type="ECO:0008006" key="5">
    <source>
        <dbReference type="Google" id="ProtNLM"/>
    </source>
</evidence>
<keyword evidence="4" id="KW-1185">Reference proteome</keyword>
<evidence type="ECO:0000313" key="4">
    <source>
        <dbReference type="Proteomes" id="UP001165069"/>
    </source>
</evidence>
<evidence type="ECO:0000259" key="1">
    <source>
        <dbReference type="Pfam" id="PF09836"/>
    </source>
</evidence>
<dbReference type="InterPro" id="IPR044922">
    <property type="entry name" value="DUF2063_N_sf"/>
</dbReference>
<feature type="domain" description="NGO1945-like C-terminal" evidence="2">
    <location>
        <begin position="174"/>
        <end position="240"/>
    </location>
</feature>
<sequence>MPEATTGSGSEPRTLRLQRAMASLVLDADEVALEADPGRVARSQALPGADQQAFRDQAEAMLTYRELARASLIEPLETMFPVTKALLEPAGAWEPCVQAFLEARLIRSGQYRDIAPTFLGWLASTRWGQDRWPFLLELAHVEILEVLVARFPDAARPEGLRAEPTPEDCIVLDPATQILTYTHAVHRASEASPVPEIRPTHLIAYRLADGDARLLELTPATAALLVRAQDRPLGEVAAALGLAGPDAAMTLLKDLHRDGAIAGFQTPT</sequence>
<dbReference type="InterPro" id="IPR018640">
    <property type="entry name" value="DUF2063"/>
</dbReference>
<proteinExistence type="predicted"/>
<protein>
    <recommendedName>
        <fullName evidence="5">DNA-binding domain-containing protein</fullName>
    </recommendedName>
</protein>